<keyword evidence="5" id="KW-1185">Reference proteome</keyword>
<dbReference type="SMART" id="SM00320">
    <property type="entry name" value="WD40"/>
    <property type="match status" value="1"/>
</dbReference>
<feature type="region of interest" description="Disordered" evidence="2">
    <location>
        <begin position="303"/>
        <end position="337"/>
    </location>
</feature>
<proteinExistence type="predicted"/>
<dbReference type="Pfam" id="PF12937">
    <property type="entry name" value="F-box-like"/>
    <property type="match status" value="1"/>
</dbReference>
<feature type="repeat" description="WD" evidence="1">
    <location>
        <begin position="95"/>
        <end position="127"/>
    </location>
</feature>
<sequence>MDQEEREQSLFTWQILSDDILLNVFCYLPAATVIKASEVCKTWYRVAFDEFLWKNLFYSRWKIPRSIPIAAEKESWMKEYKRLYFHTPAVESEVIRSHTDEVLRVCFSHNGKMFATSSKDGFIKVWNSSYPCYLKYEADMKKFACAHTWFSQFNESDTLLLVAGVYDRNLARGGEIVVFSLTEGFRVQIQVINESDQVLGAWYNDSYFLSGILRHTSTMTSSSTIWINQTHVKTNAEHESLSKLLYRFLNDNNDCVRSIMIANVVNDTPGSLYKISCGTTGTSQCKDDESEIVHSVIADNVQASSDKNSSYPSQRSITNERSRSVDHHKTKLDPKTNNYESDFASVIDTNDRSCKKSVDLGSDKSGHTHKGYSYSFSLNGSSELKITACEIEDKMASASIFDDVLKESSSDALTEDLDLIKEEESLIYQRCFNDNQLKVPGPDSTDVESEIEGDTKMHQMETFQSHVVLKTVDKISVNAERLRLPSDSDNQKNVNLKRVCSDVSGCDKIRSNCNDLDISVTPSFDGPSCNKQSQPYSFTEDDLNDSESCKSDVAISKQSVDKNTSITTSQNDDTPLNRGADKYLIFKRGTETCIPHEVGIKLIRI</sequence>
<keyword evidence="1" id="KW-0853">WD repeat</keyword>
<dbReference type="PANTHER" id="PTHR20995">
    <property type="entry name" value="F-BOX/WD REPEAT-CONTAINING PROTEIN 5"/>
    <property type="match status" value="1"/>
</dbReference>
<dbReference type="Pfam" id="PF00400">
    <property type="entry name" value="WD40"/>
    <property type="match status" value="1"/>
</dbReference>
<dbReference type="SMART" id="SM00256">
    <property type="entry name" value="FBOX"/>
    <property type="match status" value="1"/>
</dbReference>
<feature type="compositionally biased region" description="Basic and acidic residues" evidence="2">
    <location>
        <begin position="318"/>
        <end position="334"/>
    </location>
</feature>
<dbReference type="PROSITE" id="PS50181">
    <property type="entry name" value="FBOX"/>
    <property type="match status" value="1"/>
</dbReference>
<evidence type="ECO:0000259" key="3">
    <source>
        <dbReference type="PROSITE" id="PS50181"/>
    </source>
</evidence>
<dbReference type="AlphaFoldDB" id="A0AAE0S7B1"/>
<accession>A0AAE0S7B1</accession>
<dbReference type="Proteomes" id="UP001195483">
    <property type="component" value="Unassembled WGS sequence"/>
</dbReference>
<evidence type="ECO:0000256" key="1">
    <source>
        <dbReference type="PROSITE-ProRule" id="PRU00221"/>
    </source>
</evidence>
<feature type="compositionally biased region" description="Polar residues" evidence="2">
    <location>
        <begin position="303"/>
        <end position="317"/>
    </location>
</feature>
<dbReference type="Gene3D" id="1.20.1280.50">
    <property type="match status" value="1"/>
</dbReference>
<feature type="domain" description="F-box" evidence="3">
    <location>
        <begin position="10"/>
        <end position="56"/>
    </location>
</feature>
<dbReference type="InterPro" id="IPR036047">
    <property type="entry name" value="F-box-like_dom_sf"/>
</dbReference>
<dbReference type="Gene3D" id="2.130.10.10">
    <property type="entry name" value="YVTN repeat-like/Quinoprotein amine dehydrogenase"/>
    <property type="match status" value="1"/>
</dbReference>
<evidence type="ECO:0000256" key="2">
    <source>
        <dbReference type="SAM" id="MobiDB-lite"/>
    </source>
</evidence>
<dbReference type="InterPro" id="IPR015943">
    <property type="entry name" value="WD40/YVTN_repeat-like_dom_sf"/>
</dbReference>
<evidence type="ECO:0000313" key="5">
    <source>
        <dbReference type="Proteomes" id="UP001195483"/>
    </source>
</evidence>
<reference evidence="4" key="2">
    <citation type="journal article" date="2021" name="Genome Biol. Evol.">
        <title>Developing a high-quality reference genome for a parasitic bivalve with doubly uniparental inheritance (Bivalvia: Unionida).</title>
        <authorList>
            <person name="Smith C.H."/>
        </authorList>
    </citation>
    <scope>NUCLEOTIDE SEQUENCE</scope>
    <source>
        <strain evidence="4">CHS0354</strain>
        <tissue evidence="4">Mantle</tissue>
    </source>
</reference>
<dbReference type="InterPro" id="IPR001810">
    <property type="entry name" value="F-box_dom"/>
</dbReference>
<dbReference type="PROSITE" id="PS50294">
    <property type="entry name" value="WD_REPEATS_REGION"/>
    <property type="match status" value="1"/>
</dbReference>
<dbReference type="GO" id="GO:0016567">
    <property type="term" value="P:protein ubiquitination"/>
    <property type="evidence" value="ECO:0007669"/>
    <property type="project" value="InterPro"/>
</dbReference>
<protein>
    <recommendedName>
        <fullName evidence="3">F-box domain-containing protein</fullName>
    </recommendedName>
</protein>
<dbReference type="EMBL" id="JAEAOA010001086">
    <property type="protein sequence ID" value="KAK3586732.1"/>
    <property type="molecule type" value="Genomic_DNA"/>
</dbReference>
<reference evidence="4" key="3">
    <citation type="submission" date="2023-05" db="EMBL/GenBank/DDBJ databases">
        <authorList>
            <person name="Smith C.H."/>
        </authorList>
    </citation>
    <scope>NUCLEOTIDE SEQUENCE</scope>
    <source>
        <strain evidence="4">CHS0354</strain>
        <tissue evidence="4">Mantle</tissue>
    </source>
</reference>
<dbReference type="InterPro" id="IPR036322">
    <property type="entry name" value="WD40_repeat_dom_sf"/>
</dbReference>
<dbReference type="GO" id="GO:0019005">
    <property type="term" value="C:SCF ubiquitin ligase complex"/>
    <property type="evidence" value="ECO:0007669"/>
    <property type="project" value="InterPro"/>
</dbReference>
<dbReference type="SUPFAM" id="SSF81383">
    <property type="entry name" value="F-box domain"/>
    <property type="match status" value="1"/>
</dbReference>
<dbReference type="SUPFAM" id="SSF50978">
    <property type="entry name" value="WD40 repeat-like"/>
    <property type="match status" value="1"/>
</dbReference>
<dbReference type="InterPro" id="IPR042508">
    <property type="entry name" value="FBXW5"/>
</dbReference>
<comment type="caution">
    <text evidence="4">The sequence shown here is derived from an EMBL/GenBank/DDBJ whole genome shotgun (WGS) entry which is preliminary data.</text>
</comment>
<reference evidence="4" key="1">
    <citation type="journal article" date="2021" name="Genome Biol. Evol.">
        <title>A High-Quality Reference Genome for a Parasitic Bivalve with Doubly Uniparental Inheritance (Bivalvia: Unionida).</title>
        <authorList>
            <person name="Smith C.H."/>
        </authorList>
    </citation>
    <scope>NUCLEOTIDE SEQUENCE</scope>
    <source>
        <strain evidence="4">CHS0354</strain>
    </source>
</reference>
<dbReference type="PANTHER" id="PTHR20995:SF17">
    <property type="entry name" value="F-BOX_WD REPEAT-CONTAINING PROTEIN 5"/>
    <property type="match status" value="1"/>
</dbReference>
<organism evidence="4 5">
    <name type="scientific">Potamilus streckersoni</name>
    <dbReference type="NCBI Taxonomy" id="2493646"/>
    <lineage>
        <taxon>Eukaryota</taxon>
        <taxon>Metazoa</taxon>
        <taxon>Spiralia</taxon>
        <taxon>Lophotrochozoa</taxon>
        <taxon>Mollusca</taxon>
        <taxon>Bivalvia</taxon>
        <taxon>Autobranchia</taxon>
        <taxon>Heteroconchia</taxon>
        <taxon>Palaeoheterodonta</taxon>
        <taxon>Unionida</taxon>
        <taxon>Unionoidea</taxon>
        <taxon>Unionidae</taxon>
        <taxon>Ambleminae</taxon>
        <taxon>Lampsilini</taxon>
        <taxon>Potamilus</taxon>
    </lineage>
</organism>
<evidence type="ECO:0000313" key="4">
    <source>
        <dbReference type="EMBL" id="KAK3586732.1"/>
    </source>
</evidence>
<gene>
    <name evidence="4" type="ORF">CHS0354_017531</name>
</gene>
<dbReference type="GO" id="GO:0080008">
    <property type="term" value="C:Cul4-RING E3 ubiquitin ligase complex"/>
    <property type="evidence" value="ECO:0007669"/>
    <property type="project" value="InterPro"/>
</dbReference>
<dbReference type="InterPro" id="IPR001680">
    <property type="entry name" value="WD40_rpt"/>
</dbReference>
<dbReference type="PROSITE" id="PS50082">
    <property type="entry name" value="WD_REPEATS_2"/>
    <property type="match status" value="1"/>
</dbReference>
<name>A0AAE0S7B1_9BIVA</name>